<keyword evidence="6" id="KW-0175">Coiled coil</keyword>
<keyword evidence="3" id="KW-0238">DNA-binding</keyword>
<dbReference type="Gene3D" id="3.40.1810.10">
    <property type="entry name" value="Transcription factor, MADS-box"/>
    <property type="match status" value="1"/>
</dbReference>
<dbReference type="GO" id="GO:0000987">
    <property type="term" value="F:cis-regulatory region sequence-specific DNA binding"/>
    <property type="evidence" value="ECO:0007669"/>
    <property type="project" value="InterPro"/>
</dbReference>
<dbReference type="CDD" id="cd00266">
    <property type="entry name" value="MADS_SRF_like"/>
    <property type="match status" value="1"/>
</dbReference>
<dbReference type="GO" id="GO:0000981">
    <property type="term" value="F:DNA-binding transcription factor activity, RNA polymerase II-specific"/>
    <property type="evidence" value="ECO:0007669"/>
    <property type="project" value="InterPro"/>
</dbReference>
<keyword evidence="5" id="KW-0539">Nucleus</keyword>
<dbReference type="SUPFAM" id="SSF55455">
    <property type="entry name" value="SRF-like"/>
    <property type="match status" value="1"/>
</dbReference>
<keyword evidence="10" id="KW-1185">Reference proteome</keyword>
<reference evidence="9" key="1">
    <citation type="submission" date="2023-10" db="EMBL/GenBank/DDBJ databases">
        <title>Chromosome-level genome of the transformable northern wattle, Acacia crassicarpa.</title>
        <authorList>
            <person name="Massaro I."/>
            <person name="Sinha N.R."/>
            <person name="Poethig S."/>
            <person name="Leichty A.R."/>
        </authorList>
    </citation>
    <scope>NUCLEOTIDE SEQUENCE</scope>
    <source>
        <strain evidence="9">Acra3RX</strain>
        <tissue evidence="9">Leaf</tissue>
    </source>
</reference>
<protein>
    <recommendedName>
        <fullName evidence="8">MADS-box domain-containing protein</fullName>
    </recommendedName>
</protein>
<dbReference type="InterPro" id="IPR050142">
    <property type="entry name" value="MADS-box/MEF2_TF"/>
</dbReference>
<evidence type="ECO:0000256" key="2">
    <source>
        <dbReference type="ARBA" id="ARBA00023015"/>
    </source>
</evidence>
<keyword evidence="4" id="KW-0804">Transcription</keyword>
<evidence type="ECO:0000313" key="10">
    <source>
        <dbReference type="Proteomes" id="UP001293593"/>
    </source>
</evidence>
<feature type="coiled-coil region" evidence="6">
    <location>
        <begin position="80"/>
        <end position="114"/>
    </location>
</feature>
<evidence type="ECO:0000256" key="5">
    <source>
        <dbReference type="ARBA" id="ARBA00023242"/>
    </source>
</evidence>
<dbReference type="AlphaFoldDB" id="A0AAE1MUD6"/>
<feature type="region of interest" description="Disordered" evidence="7">
    <location>
        <begin position="157"/>
        <end position="187"/>
    </location>
</feature>
<dbReference type="PRINTS" id="PR00404">
    <property type="entry name" value="MADSDOMAIN"/>
</dbReference>
<dbReference type="Proteomes" id="UP001293593">
    <property type="component" value="Unassembled WGS sequence"/>
</dbReference>
<dbReference type="EMBL" id="JAWXYG010000003">
    <property type="protein sequence ID" value="KAK4278050.1"/>
    <property type="molecule type" value="Genomic_DNA"/>
</dbReference>
<feature type="compositionally biased region" description="Low complexity" evidence="7">
    <location>
        <begin position="159"/>
        <end position="182"/>
    </location>
</feature>
<dbReference type="InterPro" id="IPR036879">
    <property type="entry name" value="TF_MADSbox_sf"/>
</dbReference>
<dbReference type="GO" id="GO:0045944">
    <property type="term" value="P:positive regulation of transcription by RNA polymerase II"/>
    <property type="evidence" value="ECO:0007669"/>
    <property type="project" value="InterPro"/>
</dbReference>
<evidence type="ECO:0000256" key="3">
    <source>
        <dbReference type="ARBA" id="ARBA00023125"/>
    </source>
</evidence>
<dbReference type="GO" id="GO:0046983">
    <property type="term" value="F:protein dimerization activity"/>
    <property type="evidence" value="ECO:0007669"/>
    <property type="project" value="InterPro"/>
</dbReference>
<gene>
    <name evidence="9" type="ORF">QN277_015949</name>
</gene>
<evidence type="ECO:0000259" key="8">
    <source>
        <dbReference type="PROSITE" id="PS50066"/>
    </source>
</evidence>
<dbReference type="SMART" id="SM00432">
    <property type="entry name" value="MADS"/>
    <property type="match status" value="1"/>
</dbReference>
<dbReference type="PROSITE" id="PS50066">
    <property type="entry name" value="MADS_BOX_2"/>
    <property type="match status" value="1"/>
</dbReference>
<sequence length="229" mass="27157">MTRRKVKLAFIGNDSARKTTYKKRRNGMVKKATELVTLCGVQACMLIYSPYEADAEIWPSTMAVQRTIVRFRDMPEMEQSKKMMNQMSFTRERIQKVREQVKRMRKSNREKELTQILYQYMSTGILVKNLTVNDFHDMKWLIEHNLRDVTRKMEAMEVQPQNETQVQSQEQEQQQAGEDNNNGKGTMEFNISTLQRQQNFMELMNYAGEDTIPFEDANLYNTWPSPFYF</sequence>
<evidence type="ECO:0000256" key="7">
    <source>
        <dbReference type="SAM" id="MobiDB-lite"/>
    </source>
</evidence>
<keyword evidence="2" id="KW-0805">Transcription regulation</keyword>
<dbReference type="InterPro" id="IPR002100">
    <property type="entry name" value="TF_MADSbox"/>
</dbReference>
<feature type="domain" description="MADS-box" evidence="8">
    <location>
        <begin position="1"/>
        <end position="49"/>
    </location>
</feature>
<proteinExistence type="predicted"/>
<dbReference type="Pfam" id="PF00319">
    <property type="entry name" value="SRF-TF"/>
    <property type="match status" value="1"/>
</dbReference>
<evidence type="ECO:0000256" key="6">
    <source>
        <dbReference type="SAM" id="Coils"/>
    </source>
</evidence>
<name>A0AAE1MUD6_9FABA</name>
<comment type="caution">
    <text evidence="9">The sequence shown here is derived from an EMBL/GenBank/DDBJ whole genome shotgun (WGS) entry which is preliminary data.</text>
</comment>
<dbReference type="FunFam" id="3.40.1810.10:FF:000024">
    <property type="entry name" value="Agamous-like MADS-box protein AGL80"/>
    <property type="match status" value="1"/>
</dbReference>
<dbReference type="InterPro" id="IPR033897">
    <property type="entry name" value="SRF-like_MADS-box"/>
</dbReference>
<accession>A0AAE1MUD6</accession>
<dbReference type="PANTHER" id="PTHR48019">
    <property type="entry name" value="SERUM RESPONSE FACTOR HOMOLOG"/>
    <property type="match status" value="1"/>
</dbReference>
<evidence type="ECO:0000313" key="9">
    <source>
        <dbReference type="EMBL" id="KAK4278050.1"/>
    </source>
</evidence>
<evidence type="ECO:0000256" key="4">
    <source>
        <dbReference type="ARBA" id="ARBA00023163"/>
    </source>
</evidence>
<evidence type="ECO:0000256" key="1">
    <source>
        <dbReference type="ARBA" id="ARBA00004123"/>
    </source>
</evidence>
<organism evidence="9 10">
    <name type="scientific">Acacia crassicarpa</name>
    <name type="common">northern wattle</name>
    <dbReference type="NCBI Taxonomy" id="499986"/>
    <lineage>
        <taxon>Eukaryota</taxon>
        <taxon>Viridiplantae</taxon>
        <taxon>Streptophyta</taxon>
        <taxon>Embryophyta</taxon>
        <taxon>Tracheophyta</taxon>
        <taxon>Spermatophyta</taxon>
        <taxon>Magnoliopsida</taxon>
        <taxon>eudicotyledons</taxon>
        <taxon>Gunneridae</taxon>
        <taxon>Pentapetalae</taxon>
        <taxon>rosids</taxon>
        <taxon>fabids</taxon>
        <taxon>Fabales</taxon>
        <taxon>Fabaceae</taxon>
        <taxon>Caesalpinioideae</taxon>
        <taxon>mimosoid clade</taxon>
        <taxon>Acacieae</taxon>
        <taxon>Acacia</taxon>
    </lineage>
</organism>
<comment type="subcellular location">
    <subcellularLocation>
        <location evidence="1">Nucleus</location>
    </subcellularLocation>
</comment>
<dbReference type="GO" id="GO:0005634">
    <property type="term" value="C:nucleus"/>
    <property type="evidence" value="ECO:0007669"/>
    <property type="project" value="UniProtKB-SubCell"/>
</dbReference>